<sequence length="62" mass="7255">MVNRHPQRIRKHRSDIIEAWRRQQPVGSLLRYFVIVQHFEAADASDRHGAAPDSLMVHGFCF</sequence>
<accession>A0A0R3NFF3</accession>
<evidence type="ECO:0000313" key="2">
    <source>
        <dbReference type="Proteomes" id="UP000051660"/>
    </source>
</evidence>
<dbReference type="AlphaFoldDB" id="A0A0R3NFF3"/>
<evidence type="ECO:0000313" key="1">
    <source>
        <dbReference type="EMBL" id="KRR28390.1"/>
    </source>
</evidence>
<dbReference type="Proteomes" id="UP000051660">
    <property type="component" value="Unassembled WGS sequence"/>
</dbReference>
<gene>
    <name evidence="1" type="ORF">CQ14_41115</name>
</gene>
<reference evidence="1 2" key="1">
    <citation type="submission" date="2014-03" db="EMBL/GenBank/DDBJ databases">
        <title>Bradyrhizobium valentinum sp. nov., isolated from effective nodules of Lupinus mariae-josephae, a lupine endemic of basic-lime soils in Eastern Spain.</title>
        <authorList>
            <person name="Duran D."/>
            <person name="Rey L."/>
            <person name="Navarro A."/>
            <person name="Busquets A."/>
            <person name="Imperial J."/>
            <person name="Ruiz-Argueso T."/>
        </authorList>
    </citation>
    <scope>NUCLEOTIDE SEQUENCE [LARGE SCALE GENOMIC DNA]</scope>
    <source>
        <strain evidence="1 2">CCBAU 23086</strain>
    </source>
</reference>
<organism evidence="1 2">
    <name type="scientific">Bradyrhizobium lablabi</name>
    <dbReference type="NCBI Taxonomy" id="722472"/>
    <lineage>
        <taxon>Bacteria</taxon>
        <taxon>Pseudomonadati</taxon>
        <taxon>Pseudomonadota</taxon>
        <taxon>Alphaproteobacteria</taxon>
        <taxon>Hyphomicrobiales</taxon>
        <taxon>Nitrobacteraceae</taxon>
        <taxon>Bradyrhizobium</taxon>
    </lineage>
</organism>
<dbReference type="EMBL" id="LLYB01000021">
    <property type="protein sequence ID" value="KRR28390.1"/>
    <property type="molecule type" value="Genomic_DNA"/>
</dbReference>
<comment type="caution">
    <text evidence="1">The sequence shown here is derived from an EMBL/GenBank/DDBJ whole genome shotgun (WGS) entry which is preliminary data.</text>
</comment>
<name>A0A0R3NFF3_9BRAD</name>
<proteinExistence type="predicted"/>
<protein>
    <submittedName>
        <fullName evidence="1">Uncharacterized protein</fullName>
    </submittedName>
</protein>